<dbReference type="STRING" id="1220578.FPE01S_01_16260"/>
<dbReference type="OrthoDB" id="9780595at2"/>
<dbReference type="InterPro" id="IPR036291">
    <property type="entry name" value="NAD(P)-bd_dom_sf"/>
</dbReference>
<dbReference type="Pfam" id="PF13460">
    <property type="entry name" value="NAD_binding_10"/>
    <property type="match status" value="1"/>
</dbReference>
<reference evidence="2 3" key="1">
    <citation type="submission" date="2015-04" db="EMBL/GenBank/DDBJ databases">
        <title>Whole genome shotgun sequence of Flavihumibacter petaseus NBRC 106054.</title>
        <authorList>
            <person name="Miyazawa S."/>
            <person name="Hosoyama A."/>
            <person name="Hashimoto M."/>
            <person name="Noguchi M."/>
            <person name="Tsuchikane K."/>
            <person name="Ohji S."/>
            <person name="Yamazoe A."/>
            <person name="Ichikawa N."/>
            <person name="Kimura A."/>
            <person name="Fujita N."/>
        </authorList>
    </citation>
    <scope>NUCLEOTIDE SEQUENCE [LARGE SCALE GENOMIC DNA]</scope>
    <source>
        <strain evidence="2 3">NBRC 106054</strain>
    </source>
</reference>
<dbReference type="Proteomes" id="UP000033121">
    <property type="component" value="Unassembled WGS sequence"/>
</dbReference>
<evidence type="ECO:0000313" key="2">
    <source>
        <dbReference type="EMBL" id="GAO42611.1"/>
    </source>
</evidence>
<feature type="domain" description="NAD(P)-binding" evidence="1">
    <location>
        <begin position="9"/>
        <end position="168"/>
    </location>
</feature>
<dbReference type="PANTHER" id="PTHR43162">
    <property type="match status" value="1"/>
</dbReference>
<comment type="caution">
    <text evidence="2">The sequence shown here is derived from an EMBL/GenBank/DDBJ whole genome shotgun (WGS) entry which is preliminary data.</text>
</comment>
<protein>
    <recommendedName>
        <fullName evidence="1">NAD(P)-binding domain-containing protein</fullName>
    </recommendedName>
</protein>
<gene>
    <name evidence="2" type="ORF">FPE01S_01_16260</name>
</gene>
<evidence type="ECO:0000313" key="3">
    <source>
        <dbReference type="Proteomes" id="UP000033121"/>
    </source>
</evidence>
<dbReference type="RefSeq" id="WP_046368266.1">
    <property type="nucleotide sequence ID" value="NZ_BBWV01000001.1"/>
</dbReference>
<dbReference type="Gene3D" id="3.90.25.10">
    <property type="entry name" value="UDP-galactose 4-epimerase, domain 1"/>
    <property type="match status" value="1"/>
</dbReference>
<dbReference type="Gene3D" id="3.40.50.720">
    <property type="entry name" value="NAD(P)-binding Rossmann-like Domain"/>
    <property type="match status" value="1"/>
</dbReference>
<dbReference type="InterPro" id="IPR051604">
    <property type="entry name" value="Ergot_Alk_Oxidoreductase"/>
</dbReference>
<dbReference type="SUPFAM" id="SSF51735">
    <property type="entry name" value="NAD(P)-binding Rossmann-fold domains"/>
    <property type="match status" value="1"/>
</dbReference>
<sequence length="271" mass="30093">MKHNILLAGGSGKTGQRVSQRLQENGIPHRIGSRKSNPSFDWYDPATWPEALQDISQVYICFQPDLAVPGASEIIAEFARQMKAAGVEHAVLLSGRGEKEAENCEEVLQASGIDWTILRASWFMQNFSEGFLAGSLASGILELPEGLAREPFVDAEDLADAVVEVLLHKTHHLKTWSLTGPELLHFRDATAIITNITRQPIRYHDISMEAFRGQLEAAGLPEDYIQLISYLFSEVLDGRNESVTQDIQKLTGHPPRSFESFVRNSLLPVTT</sequence>
<name>A0A0E9MYY1_9BACT</name>
<accession>A0A0E9MYY1</accession>
<dbReference type="InterPro" id="IPR016040">
    <property type="entry name" value="NAD(P)-bd_dom"/>
</dbReference>
<organism evidence="2 3">
    <name type="scientific">Flavihumibacter petaseus NBRC 106054</name>
    <dbReference type="NCBI Taxonomy" id="1220578"/>
    <lineage>
        <taxon>Bacteria</taxon>
        <taxon>Pseudomonadati</taxon>
        <taxon>Bacteroidota</taxon>
        <taxon>Chitinophagia</taxon>
        <taxon>Chitinophagales</taxon>
        <taxon>Chitinophagaceae</taxon>
        <taxon>Flavihumibacter</taxon>
    </lineage>
</organism>
<dbReference type="EMBL" id="BBWV01000001">
    <property type="protein sequence ID" value="GAO42611.1"/>
    <property type="molecule type" value="Genomic_DNA"/>
</dbReference>
<dbReference type="PANTHER" id="PTHR43162:SF1">
    <property type="entry name" value="PRESTALK A DIFFERENTIATION PROTEIN A"/>
    <property type="match status" value="1"/>
</dbReference>
<proteinExistence type="predicted"/>
<dbReference type="AlphaFoldDB" id="A0A0E9MYY1"/>
<keyword evidence="3" id="KW-1185">Reference proteome</keyword>
<evidence type="ECO:0000259" key="1">
    <source>
        <dbReference type="Pfam" id="PF13460"/>
    </source>
</evidence>